<dbReference type="OrthoDB" id="7778188at2"/>
<organism evidence="3 4">
    <name type="scientific">Candidimonas nitroreducens</name>
    <dbReference type="NCBI Taxonomy" id="683354"/>
    <lineage>
        <taxon>Bacteria</taxon>
        <taxon>Pseudomonadati</taxon>
        <taxon>Pseudomonadota</taxon>
        <taxon>Betaproteobacteria</taxon>
        <taxon>Burkholderiales</taxon>
        <taxon>Alcaligenaceae</taxon>
        <taxon>Candidimonas</taxon>
    </lineage>
</organism>
<keyword evidence="4" id="KW-1185">Reference proteome</keyword>
<comment type="caution">
    <text evidence="3">The sequence shown here is derived from an EMBL/GenBank/DDBJ whole genome shotgun (WGS) entry which is preliminary data.</text>
</comment>
<protein>
    <recommendedName>
        <fullName evidence="2">Acb2/Tad1 hairpin domain-containing protein</fullName>
    </recommendedName>
</protein>
<evidence type="ECO:0000313" key="4">
    <source>
        <dbReference type="Proteomes" id="UP000214603"/>
    </source>
</evidence>
<feature type="domain" description="Acb2/Tad1 hairpin" evidence="2">
    <location>
        <begin position="16"/>
        <end position="77"/>
    </location>
</feature>
<dbReference type="Proteomes" id="UP000214603">
    <property type="component" value="Unassembled WGS sequence"/>
</dbReference>
<dbReference type="Pfam" id="PF24729">
    <property type="entry name" value="Acb2_Tad1_hairpin"/>
    <property type="match status" value="1"/>
</dbReference>
<gene>
    <name evidence="3" type="ORF">CEY11_21360</name>
</gene>
<dbReference type="GO" id="GO:0000166">
    <property type="term" value="F:nucleotide binding"/>
    <property type="evidence" value="ECO:0007669"/>
    <property type="project" value="UniProtKB-KW"/>
</dbReference>
<evidence type="ECO:0000313" key="3">
    <source>
        <dbReference type="EMBL" id="OWT55261.1"/>
    </source>
</evidence>
<reference evidence="4" key="1">
    <citation type="submission" date="2017-06" db="EMBL/GenBank/DDBJ databases">
        <title>Herbaspirillum phytohormonus sp. nov., isolated from the root nodule of Robinia pseudoacacia in lead-zinc mine.</title>
        <authorList>
            <person name="Fan M."/>
            <person name="Lin Y."/>
        </authorList>
    </citation>
    <scope>NUCLEOTIDE SEQUENCE [LARGE SCALE GENOMIC DNA]</scope>
    <source>
        <strain evidence="4">SC-089</strain>
    </source>
</reference>
<accession>A0A225M6S0</accession>
<proteinExistence type="predicted"/>
<dbReference type="RefSeq" id="WP_088605448.1">
    <property type="nucleotide sequence ID" value="NZ_NJIH01000013.1"/>
</dbReference>
<dbReference type="AlphaFoldDB" id="A0A225M6S0"/>
<sequence length="80" mass="8758">MDQQVTREPTFGERAVGLTFNPGGSASVHLLKSRAAAFIDEANKLRHETDDPEVARMCNIAITEAQSAQMWAVKAATWRG</sequence>
<keyword evidence="1" id="KW-0547">Nucleotide-binding</keyword>
<evidence type="ECO:0000256" key="1">
    <source>
        <dbReference type="ARBA" id="ARBA00022741"/>
    </source>
</evidence>
<evidence type="ECO:0000259" key="2">
    <source>
        <dbReference type="Pfam" id="PF24729"/>
    </source>
</evidence>
<dbReference type="EMBL" id="NJIH01000013">
    <property type="protein sequence ID" value="OWT55261.1"/>
    <property type="molecule type" value="Genomic_DNA"/>
</dbReference>
<name>A0A225M6S0_9BURK</name>
<dbReference type="InterPro" id="IPR056098">
    <property type="entry name" value="Acb2/Tad1_hairpin"/>
</dbReference>